<feature type="domain" description="Rho-GAP" evidence="4">
    <location>
        <begin position="517"/>
        <end position="718"/>
    </location>
</feature>
<feature type="domain" description="START" evidence="5">
    <location>
        <begin position="749"/>
        <end position="932"/>
    </location>
</feature>
<feature type="region of interest" description="Disordered" evidence="3">
    <location>
        <begin position="370"/>
        <end position="389"/>
    </location>
</feature>
<dbReference type="PROSITE" id="PS50238">
    <property type="entry name" value="RHOGAP"/>
    <property type="match status" value="1"/>
</dbReference>
<dbReference type="InterPro" id="IPR002913">
    <property type="entry name" value="START_lipid-bd_dom"/>
</dbReference>
<dbReference type="PROSITE" id="PS50848">
    <property type="entry name" value="START"/>
    <property type="match status" value="1"/>
</dbReference>
<dbReference type="InterPro" id="IPR000198">
    <property type="entry name" value="RhoGAP_dom"/>
</dbReference>
<dbReference type="SUPFAM" id="SSF48350">
    <property type="entry name" value="GTPase activation domain, GAP"/>
    <property type="match status" value="1"/>
</dbReference>
<dbReference type="Proteomes" id="UP001181693">
    <property type="component" value="Unassembled WGS sequence"/>
</dbReference>
<accession>A0AAV3A5Q2</accession>
<dbReference type="FunFam" id="3.30.530.20:FF:000009">
    <property type="entry name" value="StAR related lipid transfer domain containing 13"/>
    <property type="match status" value="1"/>
</dbReference>
<sequence length="963" mass="108053">MTLNACAPMKLDVHYHRKQNEESDEDDQCAISDRWAFQRDQGRWSRLESVELLSPNFNGSPTIKSTSSRDSILTDLSTELEATSLRSVGSSRGTIDVVTPSSEFGSLDSSPAATKPCRSLSDQSLVSPRHGLKEKSKKRKSKGFLKRMESLRRREKDKNKDQTVLVSSDLLHSGTVEINCPGQYDDDGDIPAYDKEFLHSGYRTKLSTDGSNRKPLMDGYRRGVYLEDFDIPGKNSVGHKLCQKSDHLVSIPVDHKPGTFPRSLSIESLCPTSQVTLESWKTGCKSLGHSVSSSMDSHGLEVRPRRGSFSSIGSRSSIYDNVPASLAANGDLFELGGSNDLFDHLDDVLNHVKGVQRMVELWSRTVCPDLDEEEDSGGEQAGHLGYEERSISDVGTSASDFDSTGNSLNDTEETEMRERRDSGVGASLTRPCRKLRWHSFQNSHRPSLSSASLEINRQSAAQLNLLQKLSLLRLTAIMEKYSVPSKQGWAWTVPKFMKRSKVPDYRGRAVFGVPPIVNVQRTGQPLPQSIQQAMRYIRSQCLDQVGIFRKSGVKSRIQVLRQMNESSPDNVSYVGQSAYDVADLLKQYFRDLPEPIFTSKLTDTFLHIYQYVPKEQRLRAVQSAILLMPDENREVLQTLLYFLSDISSAQENQMTPGNLAVCLAPSVFHLNISKKETASPRIMQRRGNSGKPDHKDLSENLAATQGLLHMITECKKLFQVPHDMMLQSRNSYIAADTQPLSLEDFCVESAGESRDFSSILDSSIQNLLQESAERFKGWTAMPGPEHTELSCRKVGDGNPLRLWKVSTEVEAPPSSLLHRVLRERHLWDDDLLQSRVVENFEQNTDLFHYVTDSMAPHPRRQFLVLRKWRTDLPRGGCALVSTSMDHATGQPEDGVQAVIVSLQYLMEPCGMGRTRLTYICRADLRGRSPDWYNKVFGHLCAMEVVRIRNSFPPLSPCGPETKL</sequence>
<dbReference type="GO" id="GO:0005096">
    <property type="term" value="F:GTPase activator activity"/>
    <property type="evidence" value="ECO:0007669"/>
    <property type="project" value="UniProtKB-KW"/>
</dbReference>
<dbReference type="Pfam" id="PF01852">
    <property type="entry name" value="START"/>
    <property type="match status" value="1"/>
</dbReference>
<dbReference type="FunFam" id="1.10.555.10:FF:000007">
    <property type="entry name" value="rho GTPase-activating protein 7 isoform X2"/>
    <property type="match status" value="1"/>
</dbReference>
<feature type="compositionally biased region" description="Polar residues" evidence="3">
    <location>
        <begin position="394"/>
        <end position="409"/>
    </location>
</feature>
<reference evidence="6" key="1">
    <citation type="thesis" date="2020" institute="ProQuest LLC" country="789 East Eisenhower Parkway, Ann Arbor, MI, USA">
        <title>Comparative Genomics and Chromosome Evolution.</title>
        <authorList>
            <person name="Mudd A.B."/>
        </authorList>
    </citation>
    <scope>NUCLEOTIDE SEQUENCE</scope>
    <source>
        <strain evidence="6">1538</strain>
        <tissue evidence="6">Blood</tissue>
    </source>
</reference>
<dbReference type="EMBL" id="DYDO01000007">
    <property type="protein sequence ID" value="DBA21777.1"/>
    <property type="molecule type" value="Genomic_DNA"/>
</dbReference>
<dbReference type="AlphaFoldDB" id="A0AAV3A5Q2"/>
<feature type="compositionally biased region" description="Basic residues" evidence="3">
    <location>
        <begin position="130"/>
        <end position="143"/>
    </location>
</feature>
<evidence type="ECO:0000259" key="4">
    <source>
        <dbReference type="PROSITE" id="PS50238"/>
    </source>
</evidence>
<dbReference type="GO" id="GO:0007165">
    <property type="term" value="P:signal transduction"/>
    <property type="evidence" value="ECO:0007669"/>
    <property type="project" value="InterPro"/>
</dbReference>
<dbReference type="GO" id="GO:0035023">
    <property type="term" value="P:regulation of Rho protein signal transduction"/>
    <property type="evidence" value="ECO:0007669"/>
    <property type="project" value="TreeGrafter"/>
</dbReference>
<dbReference type="PANTHER" id="PTHR12659">
    <property type="entry name" value="RHO-TYPE GTPASE ACTIVATING PROTEIN"/>
    <property type="match status" value="1"/>
</dbReference>
<evidence type="ECO:0008006" key="8">
    <source>
        <dbReference type="Google" id="ProtNLM"/>
    </source>
</evidence>
<name>A0AAV3A5Q2_PYXAD</name>
<dbReference type="InterPro" id="IPR008936">
    <property type="entry name" value="Rho_GTPase_activation_prot"/>
</dbReference>
<comment type="caution">
    <text evidence="6">The sequence shown here is derived from an EMBL/GenBank/DDBJ whole genome shotgun (WGS) entry which is preliminary data.</text>
</comment>
<dbReference type="Gene3D" id="1.10.555.10">
    <property type="entry name" value="Rho GTPase activation protein"/>
    <property type="match status" value="1"/>
</dbReference>
<dbReference type="GO" id="GO:0008289">
    <property type="term" value="F:lipid binding"/>
    <property type="evidence" value="ECO:0007669"/>
    <property type="project" value="InterPro"/>
</dbReference>
<proteinExistence type="predicted"/>
<keyword evidence="7" id="KW-1185">Reference proteome</keyword>
<feature type="region of interest" description="Disordered" evidence="3">
    <location>
        <begin position="394"/>
        <end position="426"/>
    </location>
</feature>
<dbReference type="SUPFAM" id="SSF55961">
    <property type="entry name" value="Bet v1-like"/>
    <property type="match status" value="1"/>
</dbReference>
<gene>
    <name evidence="6" type="ORF">GDO54_018376</name>
</gene>
<organism evidence="6 7">
    <name type="scientific">Pyxicephalus adspersus</name>
    <name type="common">African bullfrog</name>
    <dbReference type="NCBI Taxonomy" id="30357"/>
    <lineage>
        <taxon>Eukaryota</taxon>
        <taxon>Metazoa</taxon>
        <taxon>Chordata</taxon>
        <taxon>Craniata</taxon>
        <taxon>Vertebrata</taxon>
        <taxon>Euteleostomi</taxon>
        <taxon>Amphibia</taxon>
        <taxon>Batrachia</taxon>
        <taxon>Anura</taxon>
        <taxon>Neobatrachia</taxon>
        <taxon>Ranoidea</taxon>
        <taxon>Pyxicephalidae</taxon>
        <taxon>Pyxicephalinae</taxon>
        <taxon>Pyxicephalus</taxon>
    </lineage>
</organism>
<feature type="compositionally biased region" description="Polar residues" evidence="3">
    <location>
        <begin position="101"/>
        <end position="112"/>
    </location>
</feature>
<evidence type="ECO:0000313" key="7">
    <source>
        <dbReference type="Proteomes" id="UP001181693"/>
    </source>
</evidence>
<keyword evidence="1" id="KW-0343">GTPase activation</keyword>
<evidence type="ECO:0000256" key="1">
    <source>
        <dbReference type="ARBA" id="ARBA00022468"/>
    </source>
</evidence>
<dbReference type="PANTHER" id="PTHR12659:SF3">
    <property type="entry name" value="STAR-RELATED LIPID TRANSFER PROTEIN 8"/>
    <property type="match status" value="1"/>
</dbReference>
<dbReference type="CDD" id="cd04375">
    <property type="entry name" value="RhoGAP_DLC1"/>
    <property type="match status" value="1"/>
</dbReference>
<dbReference type="SMART" id="SM00234">
    <property type="entry name" value="START"/>
    <property type="match status" value="1"/>
</dbReference>
<dbReference type="SMART" id="SM00324">
    <property type="entry name" value="RhoGAP"/>
    <property type="match status" value="1"/>
</dbReference>
<dbReference type="Pfam" id="PF00620">
    <property type="entry name" value="RhoGAP"/>
    <property type="match status" value="1"/>
</dbReference>
<dbReference type="GO" id="GO:0030036">
    <property type="term" value="P:actin cytoskeleton organization"/>
    <property type="evidence" value="ECO:0007669"/>
    <property type="project" value="TreeGrafter"/>
</dbReference>
<feature type="region of interest" description="Disordered" evidence="3">
    <location>
        <begin position="101"/>
        <end position="143"/>
    </location>
</feature>
<dbReference type="InterPro" id="IPR023393">
    <property type="entry name" value="START-like_dom_sf"/>
</dbReference>
<keyword evidence="2" id="KW-0597">Phosphoprotein</keyword>
<evidence type="ECO:0000259" key="5">
    <source>
        <dbReference type="PROSITE" id="PS50848"/>
    </source>
</evidence>
<evidence type="ECO:0000256" key="2">
    <source>
        <dbReference type="ARBA" id="ARBA00022553"/>
    </source>
</evidence>
<evidence type="ECO:0000313" key="6">
    <source>
        <dbReference type="EMBL" id="DBA21777.1"/>
    </source>
</evidence>
<dbReference type="Gene3D" id="3.30.530.20">
    <property type="match status" value="1"/>
</dbReference>
<protein>
    <recommendedName>
        <fullName evidence="8">StAR-related lipid transfer protein 8</fullName>
    </recommendedName>
</protein>
<evidence type="ECO:0000256" key="3">
    <source>
        <dbReference type="SAM" id="MobiDB-lite"/>
    </source>
</evidence>